<dbReference type="Proteomes" id="UP000824120">
    <property type="component" value="Chromosome 7"/>
</dbReference>
<gene>
    <name evidence="1" type="ORF">H5410_035933</name>
</gene>
<accession>A0A9J5Y3A2</accession>
<keyword evidence="2" id="KW-1185">Reference proteome</keyword>
<proteinExistence type="predicted"/>
<dbReference type="EMBL" id="JACXVP010000007">
    <property type="protein sequence ID" value="KAG5594701.1"/>
    <property type="molecule type" value="Genomic_DNA"/>
</dbReference>
<evidence type="ECO:0000313" key="2">
    <source>
        <dbReference type="Proteomes" id="UP000824120"/>
    </source>
</evidence>
<name>A0A9J5Y3A2_SOLCO</name>
<protein>
    <submittedName>
        <fullName evidence="1">Uncharacterized protein</fullName>
    </submittedName>
</protein>
<evidence type="ECO:0000313" key="1">
    <source>
        <dbReference type="EMBL" id="KAG5594701.1"/>
    </source>
</evidence>
<comment type="caution">
    <text evidence="1">The sequence shown here is derived from an EMBL/GenBank/DDBJ whole genome shotgun (WGS) entry which is preliminary data.</text>
</comment>
<dbReference type="AlphaFoldDB" id="A0A9J5Y3A2"/>
<organism evidence="1 2">
    <name type="scientific">Solanum commersonii</name>
    <name type="common">Commerson's wild potato</name>
    <name type="synonym">Commerson's nightshade</name>
    <dbReference type="NCBI Taxonomy" id="4109"/>
    <lineage>
        <taxon>Eukaryota</taxon>
        <taxon>Viridiplantae</taxon>
        <taxon>Streptophyta</taxon>
        <taxon>Embryophyta</taxon>
        <taxon>Tracheophyta</taxon>
        <taxon>Spermatophyta</taxon>
        <taxon>Magnoliopsida</taxon>
        <taxon>eudicotyledons</taxon>
        <taxon>Gunneridae</taxon>
        <taxon>Pentapetalae</taxon>
        <taxon>asterids</taxon>
        <taxon>lamiids</taxon>
        <taxon>Solanales</taxon>
        <taxon>Solanaceae</taxon>
        <taxon>Solanoideae</taxon>
        <taxon>Solaneae</taxon>
        <taxon>Solanum</taxon>
    </lineage>
</organism>
<sequence length="66" mass="7607">MSSGLSKEAFTDQKNLVRRWKNKDQAAEYFGTEPVLNGEEWEVQDVEPLLTQHQDSLLDKEMDAPL</sequence>
<reference evidence="1 2" key="1">
    <citation type="submission" date="2020-09" db="EMBL/GenBank/DDBJ databases">
        <title>De no assembly of potato wild relative species, Solanum commersonii.</title>
        <authorList>
            <person name="Cho K."/>
        </authorList>
    </citation>
    <scope>NUCLEOTIDE SEQUENCE [LARGE SCALE GENOMIC DNA]</scope>
    <source>
        <strain evidence="1">LZ3.2</strain>
        <tissue evidence="1">Leaf</tissue>
    </source>
</reference>